<dbReference type="PATRIC" id="fig|1121022.4.peg.3889"/>
<keyword evidence="1" id="KW-0732">Signal</keyword>
<keyword evidence="3" id="KW-1185">Reference proteome</keyword>
<dbReference type="Proteomes" id="UP000017837">
    <property type="component" value="Unassembled WGS sequence"/>
</dbReference>
<feature type="chain" id="PRO_5004725043" evidence="1">
    <location>
        <begin position="24"/>
        <end position="130"/>
    </location>
</feature>
<feature type="signal peptide" evidence="1">
    <location>
        <begin position="1"/>
        <end position="23"/>
    </location>
</feature>
<comment type="caution">
    <text evidence="2">The sequence shown here is derived from an EMBL/GenBank/DDBJ whole genome shotgun (WGS) entry which is preliminary data.</text>
</comment>
<dbReference type="RefSeq" id="WP_018083613.1">
    <property type="nucleotide sequence ID" value="NZ_AQWM01000037.1"/>
</dbReference>
<gene>
    <name evidence="2" type="ORF">ABENE_19000</name>
</gene>
<sequence>MNAHFLFLAAMFSLGAVAAHAHAADTPPHIAGFTMVETKLYDANGKFLERRKSSLLPKPPVQIVDAKPELNMVAFVLEGKRVYVMEGQVEIPGIVCPETTVLAWIPPGRSNGAENAGSGEGRIGCVLKAD</sequence>
<organism evidence="2 3">
    <name type="scientific">Asticcacaulis benevestitus DSM 16100 = ATCC BAA-896</name>
    <dbReference type="NCBI Taxonomy" id="1121022"/>
    <lineage>
        <taxon>Bacteria</taxon>
        <taxon>Pseudomonadati</taxon>
        <taxon>Pseudomonadota</taxon>
        <taxon>Alphaproteobacteria</taxon>
        <taxon>Caulobacterales</taxon>
        <taxon>Caulobacteraceae</taxon>
        <taxon>Asticcacaulis</taxon>
    </lineage>
</organism>
<proteinExistence type="predicted"/>
<evidence type="ECO:0000313" key="3">
    <source>
        <dbReference type="Proteomes" id="UP000017837"/>
    </source>
</evidence>
<protein>
    <submittedName>
        <fullName evidence="2">Uncharacterized protein</fullName>
    </submittedName>
</protein>
<evidence type="ECO:0000256" key="1">
    <source>
        <dbReference type="SAM" id="SignalP"/>
    </source>
</evidence>
<reference evidence="2 3" key="1">
    <citation type="journal article" date="2014" name="Nature">
        <title>Sequential evolution of bacterial morphology by co-option of a developmental regulator.</title>
        <authorList>
            <person name="Jiang C."/>
            <person name="Brown P.J."/>
            <person name="Ducret A."/>
            <person name="Brun Y.V."/>
        </authorList>
    </citation>
    <scope>NUCLEOTIDE SEQUENCE [LARGE SCALE GENOMIC DNA]</scope>
    <source>
        <strain evidence="2 3">DSM 16100</strain>
    </source>
</reference>
<evidence type="ECO:0000313" key="2">
    <source>
        <dbReference type="EMBL" id="ESQ85340.1"/>
    </source>
</evidence>
<dbReference type="AlphaFoldDB" id="V4PIV1"/>
<dbReference type="STRING" id="1121022.GCA_000376105_03929"/>
<name>V4PIV1_9CAUL</name>
<dbReference type="EMBL" id="AWGB01000060">
    <property type="protein sequence ID" value="ESQ85340.1"/>
    <property type="molecule type" value="Genomic_DNA"/>
</dbReference>
<accession>V4PIV1</accession>